<accession>A0A0K1RUQ0</accession>
<dbReference type="SUPFAM" id="SSF88723">
    <property type="entry name" value="PIN domain-like"/>
    <property type="match status" value="1"/>
</dbReference>
<sequence length="137" mass="16042">MIIVDTGFWLAIANKNDSLHPLAKKQFQKLINQQFITTWCVVTETCYLLQKRVGIDVPKTFIHKISTGELQVFNLKTKHCQPIEELMQKYRDLPMDLADASLVVLAETIKENRILTTDRRDFSVYRWLNNQTFDILI</sequence>
<evidence type="ECO:0000313" key="3">
    <source>
        <dbReference type="Proteomes" id="UP000068167"/>
    </source>
</evidence>
<proteinExistence type="predicted"/>
<dbReference type="Gene3D" id="3.40.50.1010">
    <property type="entry name" value="5'-nuclease"/>
    <property type="match status" value="1"/>
</dbReference>
<name>A0A0K1RUQ0_9CHRO</name>
<dbReference type="EMBL" id="CP011339">
    <property type="protein sequence ID" value="AKV65612.1"/>
    <property type="molecule type" value="Genomic_DNA"/>
</dbReference>
<keyword evidence="3" id="KW-1185">Reference proteome</keyword>
<feature type="domain" description="PIN" evidence="1">
    <location>
        <begin position="2"/>
        <end position="125"/>
    </location>
</feature>
<dbReference type="AlphaFoldDB" id="A0A0K1RUQ0"/>
<dbReference type="Pfam" id="PF01850">
    <property type="entry name" value="PIN"/>
    <property type="match status" value="1"/>
</dbReference>
<reference evidence="2 3" key="1">
    <citation type="journal article" date="2016" name="Stand. Genomic Sci.">
        <title>Complete genome sequence and genomic characterization of Microcystis panniformis FACHB 1757 by third-generation sequencing.</title>
        <authorList>
            <person name="Zhang J.Y."/>
            <person name="Guan R."/>
            <person name="Zhang H.J."/>
            <person name="Li H."/>
            <person name="Xiao P."/>
            <person name="Yu G.L."/>
            <person name="Du L."/>
            <person name="Cao D.M."/>
            <person name="Zhu B.C."/>
            <person name="Li R.H."/>
            <person name="Lu Z.H."/>
        </authorList>
    </citation>
    <scope>NUCLEOTIDE SEQUENCE [LARGE SCALE GENOMIC DNA]</scope>
    <source>
        <strain evidence="2 3">FACHB-1757</strain>
    </source>
</reference>
<protein>
    <recommendedName>
        <fullName evidence="1">PIN domain-containing protein</fullName>
    </recommendedName>
</protein>
<evidence type="ECO:0000313" key="2">
    <source>
        <dbReference type="EMBL" id="AKV65612.1"/>
    </source>
</evidence>
<dbReference type="KEGG" id="mpk:VL20_383"/>
<dbReference type="InterPro" id="IPR029060">
    <property type="entry name" value="PIN-like_dom_sf"/>
</dbReference>
<dbReference type="InterPro" id="IPR002716">
    <property type="entry name" value="PIN_dom"/>
</dbReference>
<gene>
    <name evidence="2" type="ORF">VL20_383</name>
</gene>
<organism evidence="2 3">
    <name type="scientific">Microcystis panniformis FACHB-1757</name>
    <dbReference type="NCBI Taxonomy" id="1638788"/>
    <lineage>
        <taxon>Bacteria</taxon>
        <taxon>Bacillati</taxon>
        <taxon>Cyanobacteriota</taxon>
        <taxon>Cyanophyceae</taxon>
        <taxon>Oscillatoriophycideae</taxon>
        <taxon>Chroococcales</taxon>
        <taxon>Microcystaceae</taxon>
        <taxon>Microcystis</taxon>
    </lineage>
</organism>
<evidence type="ECO:0000259" key="1">
    <source>
        <dbReference type="Pfam" id="PF01850"/>
    </source>
</evidence>
<dbReference type="Proteomes" id="UP000068167">
    <property type="component" value="Chromosome"/>
</dbReference>
<dbReference type="RefSeq" id="WP_052275400.1">
    <property type="nucleotide sequence ID" value="NZ_CP011339.1"/>
</dbReference>
<dbReference type="PATRIC" id="fig|1638788.3.peg.385"/>